<dbReference type="GO" id="GO:0016020">
    <property type="term" value="C:membrane"/>
    <property type="evidence" value="ECO:0007669"/>
    <property type="project" value="UniProtKB-SubCell"/>
</dbReference>
<evidence type="ECO:0000256" key="5">
    <source>
        <dbReference type="SAM" id="MobiDB-lite"/>
    </source>
</evidence>
<feature type="transmembrane region" description="Helical" evidence="6">
    <location>
        <begin position="400"/>
        <end position="424"/>
    </location>
</feature>
<comment type="caution">
    <text evidence="8">The sequence shown here is derived from an EMBL/GenBank/DDBJ whole genome shotgun (WGS) entry which is preliminary data.</text>
</comment>
<accession>A0A9P6WQA3</accession>
<name>A0A9P6WQA3_9ASCO</name>
<dbReference type="GO" id="GO:0055085">
    <property type="term" value="P:transmembrane transport"/>
    <property type="evidence" value="ECO:0007669"/>
    <property type="project" value="InterPro"/>
</dbReference>
<evidence type="ECO:0000256" key="6">
    <source>
        <dbReference type="SAM" id="Phobius"/>
    </source>
</evidence>
<comment type="subcellular location">
    <subcellularLocation>
        <location evidence="1">Membrane</location>
        <topology evidence="1">Multi-pass membrane protein</topology>
    </subcellularLocation>
</comment>
<feature type="region of interest" description="Disordered" evidence="5">
    <location>
        <begin position="99"/>
        <end position="119"/>
    </location>
</feature>
<dbReference type="Proteomes" id="UP000697127">
    <property type="component" value="Unassembled WGS sequence"/>
</dbReference>
<keyword evidence="3 6" id="KW-1133">Transmembrane helix</keyword>
<feature type="chain" id="PRO_5040257902" evidence="7">
    <location>
        <begin position="18"/>
        <end position="466"/>
    </location>
</feature>
<feature type="transmembrane region" description="Helical" evidence="6">
    <location>
        <begin position="436"/>
        <end position="456"/>
    </location>
</feature>
<organism evidence="8 9">
    <name type="scientific">Pichia californica</name>
    <dbReference type="NCBI Taxonomy" id="460514"/>
    <lineage>
        <taxon>Eukaryota</taxon>
        <taxon>Fungi</taxon>
        <taxon>Dikarya</taxon>
        <taxon>Ascomycota</taxon>
        <taxon>Saccharomycotina</taxon>
        <taxon>Pichiomycetes</taxon>
        <taxon>Pichiales</taxon>
        <taxon>Pichiaceae</taxon>
        <taxon>Pichia</taxon>
    </lineage>
</organism>
<gene>
    <name evidence="8" type="ORF">C6P40_004726</name>
</gene>
<evidence type="ECO:0000313" key="8">
    <source>
        <dbReference type="EMBL" id="KAG0691120.1"/>
    </source>
</evidence>
<dbReference type="InterPro" id="IPR040254">
    <property type="entry name" value="Ecm3-like"/>
</dbReference>
<proteinExistence type="predicted"/>
<evidence type="ECO:0000256" key="7">
    <source>
        <dbReference type="SAM" id="SignalP"/>
    </source>
</evidence>
<keyword evidence="9" id="KW-1185">Reference proteome</keyword>
<feature type="transmembrane region" description="Helical" evidence="6">
    <location>
        <begin position="62"/>
        <end position="82"/>
    </location>
</feature>
<feature type="signal peptide" evidence="7">
    <location>
        <begin position="1"/>
        <end position="17"/>
    </location>
</feature>
<evidence type="ECO:0000256" key="2">
    <source>
        <dbReference type="ARBA" id="ARBA00022692"/>
    </source>
</evidence>
<reference evidence="8" key="1">
    <citation type="submission" date="2020-11" db="EMBL/GenBank/DDBJ databases">
        <title>Kefir isolates.</title>
        <authorList>
            <person name="Marcisauskas S."/>
            <person name="Kim Y."/>
            <person name="Blasche S."/>
        </authorList>
    </citation>
    <scope>NUCLEOTIDE SEQUENCE</scope>
    <source>
        <strain evidence="8">Olga-1</strain>
    </source>
</reference>
<feature type="transmembrane region" description="Helical" evidence="6">
    <location>
        <begin position="288"/>
        <end position="310"/>
    </location>
</feature>
<evidence type="ECO:0000256" key="3">
    <source>
        <dbReference type="ARBA" id="ARBA00022989"/>
    </source>
</evidence>
<dbReference type="PANTHER" id="PTHR31274">
    <property type="entry name" value="PROTEIN ECM3"/>
    <property type="match status" value="1"/>
</dbReference>
<dbReference type="Pfam" id="PF03547">
    <property type="entry name" value="Mem_trans"/>
    <property type="match status" value="1"/>
</dbReference>
<feature type="transmembrane region" description="Helical" evidence="6">
    <location>
        <begin position="362"/>
        <end position="380"/>
    </location>
</feature>
<dbReference type="InterPro" id="IPR004776">
    <property type="entry name" value="Mem_transp_PIN-like"/>
</dbReference>
<keyword evidence="2 6" id="KW-0812">Transmembrane</keyword>
<evidence type="ECO:0000256" key="4">
    <source>
        <dbReference type="ARBA" id="ARBA00023136"/>
    </source>
</evidence>
<dbReference type="OrthoDB" id="435607at2759"/>
<protein>
    <submittedName>
        <fullName evidence="8">Uncharacterized protein</fullName>
    </submittedName>
</protein>
<dbReference type="EMBL" id="PUHW01000007">
    <property type="protein sequence ID" value="KAG0691120.1"/>
    <property type="molecule type" value="Genomic_DNA"/>
</dbReference>
<evidence type="ECO:0000313" key="9">
    <source>
        <dbReference type="Proteomes" id="UP000697127"/>
    </source>
</evidence>
<feature type="transmembrane region" description="Helical" evidence="6">
    <location>
        <begin position="330"/>
        <end position="350"/>
    </location>
</feature>
<dbReference type="PANTHER" id="PTHR31274:SF1">
    <property type="entry name" value="AGL149CP"/>
    <property type="match status" value="1"/>
</dbReference>
<keyword evidence="7" id="KW-0732">Signal</keyword>
<dbReference type="AlphaFoldDB" id="A0A9P6WQA3"/>
<keyword evidence="4 6" id="KW-0472">Membrane</keyword>
<evidence type="ECO:0000256" key="1">
    <source>
        <dbReference type="ARBA" id="ARBA00004141"/>
    </source>
</evidence>
<sequence>MMFSQALLIFIVGVAVGCPKNWWGGLILCGLLPNISDLPIAYLQTMETANIFPDVDLGVSFVMIYMGLQLLLQFTLGSYKLIERDFKVDLKMQLEKESNEGLNSQNDLEKGNDNSLSIDASISNKSQKSVQNYSHPDDHCIQNYRPPIIKINNNNHNNTQIENDQDDLSISSSSNELDKIQTNHSRNELSKCTSRISVLGNILESRNARNSPEDIQDIVRVYSRYDELIEEHDIESIREKVQEEKENKKVKLNIFQKISNSFKSIIWKEVFWGMVAVWKDSFKQPASVVLVISVTISMIPWVQALFVVSSQVTLPSAPDKQPPLSFVMDYASYIGAAQVPFGLLMLGGTIGRLKIGNFPKKYLRVPLAITFLRLFIFPIIGCAFNSKVYRDGLFYQNDILYFLSNIDFCLPPATSLLYITAFYTPDDGRDHIQMDMLALVYIFHYIFLIICLPFTATYTMKVSLGY</sequence>